<evidence type="ECO:0000256" key="1">
    <source>
        <dbReference type="SAM" id="Coils"/>
    </source>
</evidence>
<dbReference type="AlphaFoldDB" id="A0A0G0SXN5"/>
<evidence type="ECO:0000313" key="4">
    <source>
        <dbReference type="Proteomes" id="UP000034793"/>
    </source>
</evidence>
<dbReference type="GO" id="GO:0051301">
    <property type="term" value="P:cell division"/>
    <property type="evidence" value="ECO:0007669"/>
    <property type="project" value="UniProtKB-KW"/>
</dbReference>
<dbReference type="InterPro" id="IPR007060">
    <property type="entry name" value="FtsL/DivIC"/>
</dbReference>
<organism evidence="3 4">
    <name type="scientific">Candidatus Woesebacteria bacterium GW2011_GWA1_39_8</name>
    <dbReference type="NCBI Taxonomy" id="1618552"/>
    <lineage>
        <taxon>Bacteria</taxon>
        <taxon>Candidatus Woeseibacteriota</taxon>
    </lineage>
</organism>
<keyword evidence="3" id="KW-0131">Cell cycle</keyword>
<keyword evidence="2" id="KW-0472">Membrane</keyword>
<sequence>MLGILKEKIKRIGEKSVHFFLLIFLGALILSVIRNLAHIKQAGLLLEEEERKVSALREEQKNLQEKLEKVQSEEFIEKQLRDNLGLSKEGEIVIILPEDKIVRSFAPKFEREEEVLPDPNWKKWIKLFGFTS</sequence>
<gene>
    <name evidence="3" type="ORF">UT61_C0008G0018</name>
</gene>
<keyword evidence="2" id="KW-0812">Transmembrane</keyword>
<proteinExistence type="predicted"/>
<accession>A0A0G0SXN5</accession>
<comment type="caution">
    <text evidence="3">The sequence shown here is derived from an EMBL/GenBank/DDBJ whole genome shotgun (WGS) entry which is preliminary data.</text>
</comment>
<feature type="coiled-coil region" evidence="1">
    <location>
        <begin position="39"/>
        <end position="73"/>
    </location>
</feature>
<feature type="transmembrane region" description="Helical" evidence="2">
    <location>
        <begin position="17"/>
        <end position="37"/>
    </location>
</feature>
<keyword evidence="2" id="KW-1133">Transmembrane helix</keyword>
<dbReference type="Proteomes" id="UP000034793">
    <property type="component" value="Unassembled WGS sequence"/>
</dbReference>
<dbReference type="Pfam" id="PF04977">
    <property type="entry name" value="DivIC"/>
    <property type="match status" value="1"/>
</dbReference>
<keyword evidence="3" id="KW-0132">Cell division</keyword>
<name>A0A0G0SXN5_9BACT</name>
<protein>
    <submittedName>
        <fullName evidence="3">Cell division protein DivIC</fullName>
    </submittedName>
</protein>
<keyword evidence="1" id="KW-0175">Coiled coil</keyword>
<evidence type="ECO:0000313" key="3">
    <source>
        <dbReference type="EMBL" id="KKR30362.1"/>
    </source>
</evidence>
<dbReference type="EMBL" id="LBXL01000008">
    <property type="protein sequence ID" value="KKR30362.1"/>
    <property type="molecule type" value="Genomic_DNA"/>
</dbReference>
<evidence type="ECO:0000256" key="2">
    <source>
        <dbReference type="SAM" id="Phobius"/>
    </source>
</evidence>
<reference evidence="3 4" key="1">
    <citation type="journal article" date="2015" name="Nature">
        <title>rRNA introns, odd ribosomes, and small enigmatic genomes across a large radiation of phyla.</title>
        <authorList>
            <person name="Brown C.T."/>
            <person name="Hug L.A."/>
            <person name="Thomas B.C."/>
            <person name="Sharon I."/>
            <person name="Castelle C.J."/>
            <person name="Singh A."/>
            <person name="Wilkins M.J."/>
            <person name="Williams K.H."/>
            <person name="Banfield J.F."/>
        </authorList>
    </citation>
    <scope>NUCLEOTIDE SEQUENCE [LARGE SCALE GENOMIC DNA]</scope>
</reference>